<protein>
    <recommendedName>
        <fullName evidence="3">DUF1963 domain-containing protein</fullName>
    </recommendedName>
</protein>
<organism evidence="1 2">
    <name type="scientific">Limnothrix redekei LRLZ20PSL1</name>
    <dbReference type="NCBI Taxonomy" id="3112953"/>
    <lineage>
        <taxon>Bacteria</taxon>
        <taxon>Bacillati</taxon>
        <taxon>Cyanobacteriota</taxon>
        <taxon>Cyanophyceae</taxon>
        <taxon>Pseudanabaenales</taxon>
        <taxon>Pseudanabaenaceae</taxon>
        <taxon>Limnothrix</taxon>
    </lineage>
</organism>
<keyword evidence="2" id="KW-1185">Reference proteome</keyword>
<comment type="caution">
    <text evidence="1">The sequence shown here is derived from an EMBL/GenBank/DDBJ whole genome shotgun (WGS) entry which is preliminary data.</text>
</comment>
<proteinExistence type="predicted"/>
<dbReference type="Proteomes" id="UP001604335">
    <property type="component" value="Unassembled WGS sequence"/>
</dbReference>
<dbReference type="EMBL" id="JAZAQF010000086">
    <property type="protein sequence ID" value="MFG3819127.1"/>
    <property type="molecule type" value="Genomic_DNA"/>
</dbReference>
<reference evidence="2" key="1">
    <citation type="journal article" date="2024" name="Algal Res.">
        <title>Biochemical, toxicological and genomic investigation of a high-biomass producing Limnothrix strain isolated from Italian shallow drinking water reservoir.</title>
        <authorList>
            <person name="Simonazzi M."/>
            <person name="Shishido T.K."/>
            <person name="Delbaje E."/>
            <person name="Wahlsten M."/>
            <person name="Fewer D.P."/>
            <person name="Sivonen K."/>
            <person name="Pezzolesi L."/>
            <person name="Pistocchi R."/>
        </authorList>
    </citation>
    <scope>NUCLEOTIDE SEQUENCE [LARGE SCALE GENOMIC DNA]</scope>
    <source>
        <strain evidence="2">LRLZ20PSL1</strain>
    </source>
</reference>
<name>A0ABW7CDA1_9CYAN</name>
<evidence type="ECO:0008006" key="3">
    <source>
        <dbReference type="Google" id="ProtNLM"/>
    </source>
</evidence>
<evidence type="ECO:0000313" key="1">
    <source>
        <dbReference type="EMBL" id="MFG3819127.1"/>
    </source>
</evidence>
<sequence length="243" mass="26963">MKYFVPNLKLSADLPPQNQLEDKLGGLPWGLPPDQYPICSHCGKSQSLLAQLIHHPERLDLGRLGRVLLVFQCNHDPGTCPTWEGGSGANACLILDPEVLSDRLVPMPADSPPLELEARITTWIPKKDAVTKNQKPAFFDDDQYWDLPDAATDSVDCVTKLGSVPAWLQSPSEGPGEGWVFVGQLSDSYQFLEQPTSPIDIFWDESENTWICEGPNFGDGGIGYIFLRFGADKPEGWFFWQCG</sequence>
<gene>
    <name evidence="1" type="ORF">VPK24_15900</name>
</gene>
<accession>A0ABW7CDA1</accession>
<evidence type="ECO:0000313" key="2">
    <source>
        <dbReference type="Proteomes" id="UP001604335"/>
    </source>
</evidence>
<dbReference type="RefSeq" id="WP_393014839.1">
    <property type="nucleotide sequence ID" value="NZ_JAZAQF010000086.1"/>
</dbReference>